<dbReference type="EMBL" id="QKKF02025464">
    <property type="protein sequence ID" value="RZF36963.1"/>
    <property type="molecule type" value="Genomic_DNA"/>
</dbReference>
<evidence type="ECO:0000256" key="4">
    <source>
        <dbReference type="ARBA" id="ARBA00022692"/>
    </source>
</evidence>
<keyword evidence="10" id="KW-0325">Glycoprotein</keyword>
<dbReference type="InterPro" id="IPR017452">
    <property type="entry name" value="GPCR_Rhodpsn_7TM"/>
</dbReference>
<dbReference type="PROSITE" id="PS50262">
    <property type="entry name" value="G_PROTEIN_RECEP_F1_2"/>
    <property type="match status" value="1"/>
</dbReference>
<dbReference type="OrthoDB" id="10049706at2759"/>
<reference evidence="16 17" key="1">
    <citation type="journal article" date="2017" name="Gigascience">
        <title>Genome sequence of the small brown planthopper, Laodelphax striatellus.</title>
        <authorList>
            <person name="Zhu J."/>
            <person name="Jiang F."/>
            <person name="Wang X."/>
            <person name="Yang P."/>
            <person name="Bao Y."/>
            <person name="Zhao W."/>
            <person name="Wang W."/>
            <person name="Lu H."/>
            <person name="Wang Q."/>
            <person name="Cui N."/>
            <person name="Li J."/>
            <person name="Chen X."/>
            <person name="Luo L."/>
            <person name="Yu J."/>
            <person name="Kang L."/>
            <person name="Cui F."/>
        </authorList>
    </citation>
    <scope>NUCLEOTIDE SEQUENCE [LARGE SCALE GENOMIC DNA]</scope>
    <source>
        <strain evidence="16">Lst14</strain>
    </source>
</reference>
<dbReference type="AlphaFoldDB" id="A0A482WTZ8"/>
<keyword evidence="17" id="KW-1185">Reference proteome</keyword>
<keyword evidence="8" id="KW-1015">Disulfide bond</keyword>
<feature type="transmembrane region" description="Helical" evidence="14">
    <location>
        <begin position="257"/>
        <end position="281"/>
    </location>
</feature>
<dbReference type="PRINTS" id="PR00358">
    <property type="entry name" value="BOMBESINR"/>
</dbReference>
<comment type="subcellular location">
    <subcellularLocation>
        <location evidence="1">Cell membrane</location>
        <topology evidence="1">Multi-pass membrane protein</topology>
    </subcellularLocation>
</comment>
<dbReference type="STRING" id="195883.A0A482WTZ8"/>
<dbReference type="Gene3D" id="1.20.1070.10">
    <property type="entry name" value="Rhodopsin 7-helix transmembrane proteins"/>
    <property type="match status" value="1"/>
</dbReference>
<feature type="transmembrane region" description="Helical" evidence="14">
    <location>
        <begin position="67"/>
        <end position="91"/>
    </location>
</feature>
<feature type="transmembrane region" description="Helical" evidence="14">
    <location>
        <begin position="150"/>
        <end position="173"/>
    </location>
</feature>
<dbReference type="PANTHER" id="PTHR45695:SF26">
    <property type="entry name" value="NEUROPEPTIDE CCHAMIDE-1 RECEPTOR"/>
    <property type="match status" value="1"/>
</dbReference>
<keyword evidence="5 14" id="KW-1133">Transmembrane helix</keyword>
<dbReference type="PROSITE" id="PS00237">
    <property type="entry name" value="G_PROTEIN_RECEP_F1_1"/>
    <property type="match status" value="1"/>
</dbReference>
<dbReference type="GO" id="GO:0008188">
    <property type="term" value="F:neuropeptide receptor activity"/>
    <property type="evidence" value="ECO:0007669"/>
    <property type="project" value="TreeGrafter"/>
</dbReference>
<keyword evidence="6 12" id="KW-0297">G-protein coupled receptor</keyword>
<keyword evidence="4 12" id="KW-0812">Transmembrane</keyword>
<feature type="compositionally biased region" description="Polar residues" evidence="13">
    <location>
        <begin position="354"/>
        <end position="364"/>
    </location>
</feature>
<evidence type="ECO:0000256" key="14">
    <source>
        <dbReference type="SAM" id="Phobius"/>
    </source>
</evidence>
<feature type="region of interest" description="Disordered" evidence="13">
    <location>
        <begin position="343"/>
        <end position="366"/>
    </location>
</feature>
<keyword evidence="11 12" id="KW-0807">Transducer</keyword>
<dbReference type="PRINTS" id="PR00237">
    <property type="entry name" value="GPCRRHODOPSN"/>
</dbReference>
<dbReference type="InterPro" id="IPR001556">
    <property type="entry name" value="Bombsn_rcpt-like"/>
</dbReference>
<dbReference type="Proteomes" id="UP000291343">
    <property type="component" value="Unassembled WGS sequence"/>
</dbReference>
<evidence type="ECO:0000256" key="5">
    <source>
        <dbReference type="ARBA" id="ARBA00022989"/>
    </source>
</evidence>
<keyword evidence="9 12" id="KW-0675">Receptor</keyword>
<sequence>MEDLQNETDSLDLNATSDIVIPLADRPETYFVPIIFAMIFIVGVVGNGTLVLIFARHRNMRNVPNTYILSLALGDLLVIVSCVPFTSTVYTFESWPYGELICKLSETSKDISIGVSVFTLTALSADRFFAIVDPMGNFSIGGRGATRCTIMIACGIWLLAALCATPAAITSYIRDITANNKVLFHICYPYPDELGPLYPKIVVTIKFLFYYAIPLVIIAFFYSLMARHLILSTRNIPGEMQCQVRQVRARKKVAKTVLTFVVVFAVCFFPHHMFMLWFYYYPDAESSYNSFWNYLRILGFCLSFINSCINPIALYCVSGTFRKHFDRYLFCCWRRPGSRRSRSQRRTVTRRGWDSTTTAPGHQSTMRRHADPTEITLTTFMNGAEKNAII</sequence>
<evidence type="ECO:0000256" key="8">
    <source>
        <dbReference type="ARBA" id="ARBA00023157"/>
    </source>
</evidence>
<organism evidence="16 17">
    <name type="scientific">Laodelphax striatellus</name>
    <name type="common">Small brown planthopper</name>
    <name type="synonym">Delphax striatella</name>
    <dbReference type="NCBI Taxonomy" id="195883"/>
    <lineage>
        <taxon>Eukaryota</taxon>
        <taxon>Metazoa</taxon>
        <taxon>Ecdysozoa</taxon>
        <taxon>Arthropoda</taxon>
        <taxon>Hexapoda</taxon>
        <taxon>Insecta</taxon>
        <taxon>Pterygota</taxon>
        <taxon>Neoptera</taxon>
        <taxon>Paraneoptera</taxon>
        <taxon>Hemiptera</taxon>
        <taxon>Auchenorrhyncha</taxon>
        <taxon>Fulgoroidea</taxon>
        <taxon>Delphacidae</taxon>
        <taxon>Criomorphinae</taxon>
        <taxon>Laodelphax</taxon>
    </lineage>
</organism>
<evidence type="ECO:0000256" key="6">
    <source>
        <dbReference type="ARBA" id="ARBA00023040"/>
    </source>
</evidence>
<comment type="caution">
    <text evidence="16">The sequence shown here is derived from an EMBL/GenBank/DDBJ whole genome shotgun (WGS) entry which is preliminary data.</text>
</comment>
<protein>
    <recommendedName>
        <fullName evidence="15">G-protein coupled receptors family 1 profile domain-containing protein</fullName>
    </recommendedName>
</protein>
<feature type="transmembrane region" description="Helical" evidence="14">
    <location>
        <begin position="30"/>
        <end position="55"/>
    </location>
</feature>
<dbReference type="FunCoup" id="A0A482WTZ8">
    <property type="interactions" value="153"/>
</dbReference>
<proteinExistence type="inferred from homology"/>
<dbReference type="GO" id="GO:0005886">
    <property type="term" value="C:plasma membrane"/>
    <property type="evidence" value="ECO:0007669"/>
    <property type="project" value="UniProtKB-SubCell"/>
</dbReference>
<evidence type="ECO:0000256" key="11">
    <source>
        <dbReference type="ARBA" id="ARBA00023224"/>
    </source>
</evidence>
<evidence type="ECO:0000256" key="10">
    <source>
        <dbReference type="ARBA" id="ARBA00023180"/>
    </source>
</evidence>
<keyword evidence="3" id="KW-1003">Cell membrane</keyword>
<evidence type="ECO:0000256" key="9">
    <source>
        <dbReference type="ARBA" id="ARBA00023170"/>
    </source>
</evidence>
<evidence type="ECO:0000313" key="16">
    <source>
        <dbReference type="EMBL" id="RZF36963.1"/>
    </source>
</evidence>
<dbReference type="PANTHER" id="PTHR45695">
    <property type="entry name" value="LEUCOKININ RECEPTOR-RELATED"/>
    <property type="match status" value="1"/>
</dbReference>
<evidence type="ECO:0000256" key="12">
    <source>
        <dbReference type="RuleBase" id="RU000688"/>
    </source>
</evidence>
<evidence type="ECO:0000259" key="15">
    <source>
        <dbReference type="PROSITE" id="PS50262"/>
    </source>
</evidence>
<dbReference type="InterPro" id="IPR000276">
    <property type="entry name" value="GPCR_Rhodpsn"/>
</dbReference>
<feature type="domain" description="G-protein coupled receptors family 1 profile" evidence="15">
    <location>
        <begin position="46"/>
        <end position="314"/>
    </location>
</feature>
<feature type="transmembrane region" description="Helical" evidence="14">
    <location>
        <begin position="207"/>
        <end position="225"/>
    </location>
</feature>
<evidence type="ECO:0000256" key="7">
    <source>
        <dbReference type="ARBA" id="ARBA00023136"/>
    </source>
</evidence>
<keyword evidence="7 14" id="KW-0472">Membrane</keyword>
<comment type="similarity">
    <text evidence="2 12">Belongs to the G-protein coupled receptor 1 family.</text>
</comment>
<evidence type="ECO:0000256" key="3">
    <source>
        <dbReference type="ARBA" id="ARBA00022475"/>
    </source>
</evidence>
<evidence type="ECO:0000313" key="17">
    <source>
        <dbReference type="Proteomes" id="UP000291343"/>
    </source>
</evidence>
<name>A0A482WTZ8_LAOST</name>
<evidence type="ECO:0000256" key="13">
    <source>
        <dbReference type="SAM" id="MobiDB-lite"/>
    </source>
</evidence>
<dbReference type="CDD" id="cd15927">
    <property type="entry name" value="7tmA_Bombesin_R-like"/>
    <property type="match status" value="1"/>
</dbReference>
<evidence type="ECO:0000256" key="2">
    <source>
        <dbReference type="ARBA" id="ARBA00010663"/>
    </source>
</evidence>
<dbReference type="Pfam" id="PF00001">
    <property type="entry name" value="7tm_1"/>
    <property type="match status" value="1"/>
</dbReference>
<dbReference type="SUPFAM" id="SSF81321">
    <property type="entry name" value="Family A G protein-coupled receptor-like"/>
    <property type="match status" value="1"/>
</dbReference>
<accession>A0A482WTZ8</accession>
<dbReference type="SMR" id="A0A482WTZ8"/>
<feature type="transmembrane region" description="Helical" evidence="14">
    <location>
        <begin position="111"/>
        <end position="129"/>
    </location>
</feature>
<feature type="transmembrane region" description="Helical" evidence="14">
    <location>
        <begin position="293"/>
        <end position="317"/>
    </location>
</feature>
<evidence type="ECO:0000256" key="1">
    <source>
        <dbReference type="ARBA" id="ARBA00004651"/>
    </source>
</evidence>
<dbReference type="InParanoid" id="A0A482WTZ8"/>
<gene>
    <name evidence="16" type="ORF">LSTR_LSTR004651</name>
</gene>